<proteinExistence type="inferred from homology"/>
<protein>
    <recommendedName>
        <fullName evidence="10">Flagellar protein FliL</fullName>
    </recommendedName>
</protein>
<comment type="caution">
    <text evidence="11">The sequence shown here is derived from an EMBL/GenBank/DDBJ whole genome shotgun (WGS) entry which is preliminary data.</text>
</comment>
<comment type="function">
    <text evidence="1 10">Controls the rotational direction of flagella during chemotaxis.</text>
</comment>
<dbReference type="Proteomes" id="UP001161423">
    <property type="component" value="Unassembled WGS sequence"/>
</dbReference>
<keyword evidence="6 10" id="KW-0812">Transmembrane</keyword>
<dbReference type="InterPro" id="IPR005503">
    <property type="entry name" value="FliL"/>
</dbReference>
<evidence type="ECO:0000256" key="5">
    <source>
        <dbReference type="ARBA" id="ARBA00022500"/>
    </source>
</evidence>
<name>A0ABQ5TUM6_9GAMM</name>
<evidence type="ECO:0000256" key="9">
    <source>
        <dbReference type="ARBA" id="ARBA00023136"/>
    </source>
</evidence>
<sequence length="165" mass="18402">MAEEREDIEITEGKGGKKKLLIIIIAALVLIGGGVAAFLLMSGGDEQAEEEKVEVKQPPIYYAIEEPFIVNFSEQSKGEVKYMQIKLKVKARSQDVIDAVTLNLPAIQHELNMLFFSQNYDELQTVEGTKALQQACLNTINEILKNESSVDGQLEAVYFTSFIMQ</sequence>
<keyword evidence="9 10" id="KW-0472">Membrane</keyword>
<keyword evidence="12" id="KW-1185">Reference proteome</keyword>
<comment type="subcellular location">
    <subcellularLocation>
        <location evidence="10">Cell inner membrane</location>
    </subcellularLocation>
    <subcellularLocation>
        <location evidence="2">Cell membrane</location>
        <topology evidence="2">Single-pass membrane protein</topology>
    </subcellularLocation>
</comment>
<evidence type="ECO:0000256" key="7">
    <source>
        <dbReference type="ARBA" id="ARBA00022779"/>
    </source>
</evidence>
<gene>
    <name evidence="11" type="primary">fliL</name>
    <name evidence="11" type="ORF">GCM10007891_17260</name>
</gene>
<reference evidence="11" key="1">
    <citation type="journal article" date="2014" name="Int. J. Syst. Evol. Microbiol.">
        <title>Complete genome of a new Firmicutes species belonging to the dominant human colonic microbiota ('Ruminococcus bicirculans') reveals two chromosomes and a selective capacity to utilize plant glucans.</title>
        <authorList>
            <consortium name="NISC Comparative Sequencing Program"/>
            <person name="Wegmann U."/>
            <person name="Louis P."/>
            <person name="Goesmann A."/>
            <person name="Henrissat B."/>
            <person name="Duncan S.H."/>
            <person name="Flint H.J."/>
        </authorList>
    </citation>
    <scope>NUCLEOTIDE SEQUENCE</scope>
    <source>
        <strain evidence="11">NBRC 102424</strain>
    </source>
</reference>
<accession>A0ABQ5TUM6</accession>
<keyword evidence="5 10" id="KW-0145">Chemotaxis</keyword>
<evidence type="ECO:0000313" key="12">
    <source>
        <dbReference type="Proteomes" id="UP001161423"/>
    </source>
</evidence>
<comment type="similarity">
    <text evidence="3 10">Belongs to the FliL family.</text>
</comment>
<keyword evidence="10" id="KW-0997">Cell inner membrane</keyword>
<reference evidence="11" key="2">
    <citation type="submission" date="2023-01" db="EMBL/GenBank/DDBJ databases">
        <title>Draft genome sequence of Methylophaga thalassica strain NBRC 102424.</title>
        <authorList>
            <person name="Sun Q."/>
            <person name="Mori K."/>
        </authorList>
    </citation>
    <scope>NUCLEOTIDE SEQUENCE</scope>
    <source>
        <strain evidence="11">NBRC 102424</strain>
    </source>
</reference>
<keyword evidence="7 10" id="KW-0283">Flagellar rotation</keyword>
<keyword evidence="11" id="KW-0282">Flagellum</keyword>
<dbReference type="PANTHER" id="PTHR35091:SF2">
    <property type="entry name" value="FLAGELLAR PROTEIN FLIL"/>
    <property type="match status" value="1"/>
</dbReference>
<evidence type="ECO:0000313" key="11">
    <source>
        <dbReference type="EMBL" id="GLP99872.1"/>
    </source>
</evidence>
<evidence type="ECO:0000256" key="1">
    <source>
        <dbReference type="ARBA" id="ARBA00002254"/>
    </source>
</evidence>
<evidence type="ECO:0000256" key="8">
    <source>
        <dbReference type="ARBA" id="ARBA00022989"/>
    </source>
</evidence>
<evidence type="ECO:0000256" key="2">
    <source>
        <dbReference type="ARBA" id="ARBA00004162"/>
    </source>
</evidence>
<feature type="transmembrane region" description="Helical" evidence="10">
    <location>
        <begin position="20"/>
        <end position="41"/>
    </location>
</feature>
<evidence type="ECO:0000256" key="3">
    <source>
        <dbReference type="ARBA" id="ARBA00008281"/>
    </source>
</evidence>
<dbReference type="Pfam" id="PF03748">
    <property type="entry name" value="FliL"/>
    <property type="match status" value="1"/>
</dbReference>
<evidence type="ECO:0000256" key="6">
    <source>
        <dbReference type="ARBA" id="ARBA00022692"/>
    </source>
</evidence>
<keyword evidence="4" id="KW-1003">Cell membrane</keyword>
<dbReference type="RefSeq" id="WP_284723093.1">
    <property type="nucleotide sequence ID" value="NZ_BSND01000005.1"/>
</dbReference>
<keyword evidence="11" id="KW-0966">Cell projection</keyword>
<dbReference type="PANTHER" id="PTHR35091">
    <property type="entry name" value="FLAGELLAR PROTEIN FLIL"/>
    <property type="match status" value="1"/>
</dbReference>
<dbReference type="EMBL" id="BSND01000005">
    <property type="protein sequence ID" value="GLP99872.1"/>
    <property type="molecule type" value="Genomic_DNA"/>
</dbReference>
<evidence type="ECO:0000256" key="4">
    <source>
        <dbReference type="ARBA" id="ARBA00022475"/>
    </source>
</evidence>
<organism evidence="11 12">
    <name type="scientific">Methylophaga thalassica</name>
    <dbReference type="NCBI Taxonomy" id="40223"/>
    <lineage>
        <taxon>Bacteria</taxon>
        <taxon>Pseudomonadati</taxon>
        <taxon>Pseudomonadota</taxon>
        <taxon>Gammaproteobacteria</taxon>
        <taxon>Thiotrichales</taxon>
        <taxon>Piscirickettsiaceae</taxon>
        <taxon>Methylophaga</taxon>
    </lineage>
</organism>
<evidence type="ECO:0000256" key="10">
    <source>
        <dbReference type="RuleBase" id="RU364125"/>
    </source>
</evidence>
<keyword evidence="8 10" id="KW-1133">Transmembrane helix</keyword>
<keyword evidence="11" id="KW-0969">Cilium</keyword>